<dbReference type="Proteomes" id="UP001317870">
    <property type="component" value="Chromosome"/>
</dbReference>
<keyword evidence="5" id="KW-0460">Magnesium</keyword>
<organism evidence="6 7">
    <name type="scientific">Nocardia sputorum</name>
    <dbReference type="NCBI Taxonomy" id="2984338"/>
    <lineage>
        <taxon>Bacteria</taxon>
        <taxon>Bacillati</taxon>
        <taxon>Actinomycetota</taxon>
        <taxon>Actinomycetes</taxon>
        <taxon>Mycobacteriales</taxon>
        <taxon>Nocardiaceae</taxon>
        <taxon>Nocardia</taxon>
    </lineage>
</organism>
<keyword evidence="7" id="KW-1185">Reference proteome</keyword>
<evidence type="ECO:0000256" key="5">
    <source>
        <dbReference type="ARBA" id="ARBA00022842"/>
    </source>
</evidence>
<name>A0ABN6U4X8_9NOCA</name>
<evidence type="ECO:0000313" key="6">
    <source>
        <dbReference type="EMBL" id="BDU00273.1"/>
    </source>
</evidence>
<proteinExistence type="predicted"/>
<reference evidence="6 7" key="1">
    <citation type="submission" date="2022-11" db="EMBL/GenBank/DDBJ databases">
        <title>Genome Sequencing of Nocardia sp. ON39_IFM12276 and assembly.</title>
        <authorList>
            <person name="Shimojima M."/>
            <person name="Toyokawa M."/>
            <person name="Uesaka K."/>
        </authorList>
    </citation>
    <scope>NUCLEOTIDE SEQUENCE [LARGE SCALE GENOMIC DNA]</scope>
    <source>
        <strain evidence="6 7">IFM 12276</strain>
    </source>
</reference>
<protein>
    <recommendedName>
        <fullName evidence="2">inorganic diphosphatase</fullName>
        <ecNumber evidence="2">3.6.1.1</ecNumber>
    </recommendedName>
</protein>
<evidence type="ECO:0000256" key="3">
    <source>
        <dbReference type="ARBA" id="ARBA00022723"/>
    </source>
</evidence>
<dbReference type="EMBL" id="AP026978">
    <property type="protein sequence ID" value="BDU00273.1"/>
    <property type="molecule type" value="Genomic_DNA"/>
</dbReference>
<dbReference type="SUPFAM" id="SSF50324">
    <property type="entry name" value="Inorganic pyrophosphatase"/>
    <property type="match status" value="1"/>
</dbReference>
<dbReference type="EC" id="3.6.1.1" evidence="2"/>
<comment type="cofactor">
    <cofactor evidence="1">
        <name>Mg(2+)</name>
        <dbReference type="ChEBI" id="CHEBI:18420"/>
    </cofactor>
</comment>
<evidence type="ECO:0000313" key="7">
    <source>
        <dbReference type="Proteomes" id="UP001317870"/>
    </source>
</evidence>
<dbReference type="InterPro" id="IPR036649">
    <property type="entry name" value="Pyrophosphatase_sf"/>
</dbReference>
<evidence type="ECO:0000256" key="4">
    <source>
        <dbReference type="ARBA" id="ARBA00022801"/>
    </source>
</evidence>
<evidence type="ECO:0000256" key="2">
    <source>
        <dbReference type="ARBA" id="ARBA00012146"/>
    </source>
</evidence>
<sequence length="179" mass="19673">MVLERAYTGHLPPCQGGAPVAPPDILTFLQPASARNARLHPRIACPSLPYPGAMTDPVPLEDSESLRLARLFLDATVDLVIDRPYGSHHPRCGFRYLANYGYVPLTRAPDGQELDAYFLGPAEPMVFARGRCVGIIHRFYDDDDKLLIVPSADPVLDDAAIHQAVAFQETPGHYVLVRS</sequence>
<dbReference type="InterPro" id="IPR008162">
    <property type="entry name" value="Pyrophosphatase"/>
</dbReference>
<gene>
    <name evidence="6" type="ORF">IFM12276_33010</name>
</gene>
<evidence type="ECO:0000256" key="1">
    <source>
        <dbReference type="ARBA" id="ARBA00001946"/>
    </source>
</evidence>
<keyword evidence="4" id="KW-0378">Hydrolase</keyword>
<accession>A0ABN6U4X8</accession>
<dbReference type="Pfam" id="PF00719">
    <property type="entry name" value="Pyrophosphatase"/>
    <property type="match status" value="1"/>
</dbReference>
<dbReference type="Gene3D" id="3.90.80.10">
    <property type="entry name" value="Inorganic pyrophosphatase"/>
    <property type="match status" value="1"/>
</dbReference>
<keyword evidence="3" id="KW-0479">Metal-binding</keyword>